<organism evidence="1">
    <name type="scientific">viral metagenome</name>
    <dbReference type="NCBI Taxonomy" id="1070528"/>
    <lineage>
        <taxon>unclassified sequences</taxon>
        <taxon>metagenomes</taxon>
        <taxon>organismal metagenomes</taxon>
    </lineage>
</organism>
<sequence length="79" mass="9687">MTKLERLEFRVQEFEEMYHSDVNRIESEYKFLWSKIEDLQKATSRIPEMRENLELLRSRLEMVTDSKLREKGYHLAHVV</sequence>
<accession>A0A6M3M2E4</accession>
<reference evidence="1" key="1">
    <citation type="submission" date="2020-03" db="EMBL/GenBank/DDBJ databases">
        <title>The deep terrestrial virosphere.</title>
        <authorList>
            <person name="Holmfeldt K."/>
            <person name="Nilsson E."/>
            <person name="Simone D."/>
            <person name="Lopez-Fernandez M."/>
            <person name="Wu X."/>
            <person name="de Brujin I."/>
            <person name="Lundin D."/>
            <person name="Andersson A."/>
            <person name="Bertilsson S."/>
            <person name="Dopson M."/>
        </authorList>
    </citation>
    <scope>NUCLEOTIDE SEQUENCE</scope>
    <source>
        <strain evidence="1">MM171A00756</strain>
    </source>
</reference>
<name>A0A6M3M2E4_9ZZZZ</name>
<dbReference type="AlphaFoldDB" id="A0A6M3M2E4"/>
<protein>
    <submittedName>
        <fullName evidence="1">Uncharacterized protein</fullName>
    </submittedName>
</protein>
<evidence type="ECO:0000313" key="1">
    <source>
        <dbReference type="EMBL" id="QJA99972.1"/>
    </source>
</evidence>
<dbReference type="EMBL" id="MT143676">
    <property type="protein sequence ID" value="QJA99972.1"/>
    <property type="molecule type" value="Genomic_DNA"/>
</dbReference>
<gene>
    <name evidence="1" type="ORF">MM171A00756_0001</name>
</gene>
<proteinExistence type="predicted"/>